<evidence type="ECO:0000313" key="1">
    <source>
        <dbReference type="EMBL" id="EGF25627.1"/>
    </source>
</evidence>
<reference evidence="1 2" key="1">
    <citation type="journal article" date="2013" name="Mar. Genomics">
        <title>Expression of sulfatases in Rhodopirellula baltica and the diversity of sulfatases in the genus Rhodopirellula.</title>
        <authorList>
            <person name="Wegner C.E."/>
            <person name="Richter-Heitmann T."/>
            <person name="Klindworth A."/>
            <person name="Klockow C."/>
            <person name="Richter M."/>
            <person name="Achstetter T."/>
            <person name="Glockner F.O."/>
            <person name="Harder J."/>
        </authorList>
    </citation>
    <scope>NUCLEOTIDE SEQUENCE [LARGE SCALE GENOMIC DNA]</scope>
    <source>
        <strain evidence="1 2">WH47</strain>
    </source>
</reference>
<dbReference type="EMBL" id="AFAR01000218">
    <property type="protein sequence ID" value="EGF25627.1"/>
    <property type="molecule type" value="Genomic_DNA"/>
</dbReference>
<protein>
    <submittedName>
        <fullName evidence="1">Uncharacterized protein</fullName>
    </submittedName>
</protein>
<sequence length="150" mass="16513">MHPKGINEEIPSVGVLWKLLELSAMNRRHTNTAARLFAALAVVAVLLASTPAARAGSHDAKPCPHVRCQPQPVGHSCCDGEPSHECPAMASCETKVWLPPRTSTDDPSPRGLERSDFMRISWKTESVAFGRPDSFVRPNSLIDWHVRLQI</sequence>
<name>F2AXI3_RHOBT</name>
<dbReference type="Proteomes" id="UP000006222">
    <property type="component" value="Unassembled WGS sequence"/>
</dbReference>
<organism evidence="1 2">
    <name type="scientific">Rhodopirellula baltica WH47</name>
    <dbReference type="NCBI Taxonomy" id="991778"/>
    <lineage>
        <taxon>Bacteria</taxon>
        <taxon>Pseudomonadati</taxon>
        <taxon>Planctomycetota</taxon>
        <taxon>Planctomycetia</taxon>
        <taxon>Pirellulales</taxon>
        <taxon>Pirellulaceae</taxon>
        <taxon>Rhodopirellula</taxon>
    </lineage>
</organism>
<gene>
    <name evidence="1" type="ORF">RBWH47_03759</name>
</gene>
<comment type="caution">
    <text evidence="1">The sequence shown here is derived from an EMBL/GenBank/DDBJ whole genome shotgun (WGS) entry which is preliminary data.</text>
</comment>
<dbReference type="PATRIC" id="fig|991778.3.peg.4696"/>
<accession>F2AXI3</accession>
<proteinExistence type="predicted"/>
<evidence type="ECO:0000313" key="2">
    <source>
        <dbReference type="Proteomes" id="UP000006222"/>
    </source>
</evidence>
<dbReference type="AlphaFoldDB" id="F2AXI3"/>